<dbReference type="Pfam" id="PF00970">
    <property type="entry name" value="FAD_binding_6"/>
    <property type="match status" value="1"/>
</dbReference>
<name>A0A2H0BXQ3_9BACT</name>
<reference evidence="2 3" key="1">
    <citation type="submission" date="2017-09" db="EMBL/GenBank/DDBJ databases">
        <title>Depth-based differentiation of microbial function through sediment-hosted aquifers and enrichment of novel symbionts in the deep terrestrial subsurface.</title>
        <authorList>
            <person name="Probst A.J."/>
            <person name="Ladd B."/>
            <person name="Jarett J.K."/>
            <person name="Geller-Mcgrath D.E."/>
            <person name="Sieber C.M."/>
            <person name="Emerson J.B."/>
            <person name="Anantharaman K."/>
            <person name="Thomas B.C."/>
            <person name="Malmstrom R."/>
            <person name="Stieglmeier M."/>
            <person name="Klingl A."/>
            <person name="Woyke T."/>
            <person name="Ryan C.M."/>
            <person name="Banfield J.F."/>
        </authorList>
    </citation>
    <scope>NUCLEOTIDE SEQUENCE [LARGE SCALE GENOMIC DNA]</scope>
    <source>
        <strain evidence="2">CG22_combo_CG10-13_8_21_14_all_35_9</strain>
    </source>
</reference>
<dbReference type="PROSITE" id="PS51384">
    <property type="entry name" value="FAD_FR"/>
    <property type="match status" value="1"/>
</dbReference>
<dbReference type="InterPro" id="IPR017927">
    <property type="entry name" value="FAD-bd_FR_type"/>
</dbReference>
<accession>A0A2H0BXQ3</accession>
<dbReference type="InterPro" id="IPR001433">
    <property type="entry name" value="OxRdtase_FAD/NAD-bd"/>
</dbReference>
<dbReference type="InterPro" id="IPR001709">
    <property type="entry name" value="Flavoprot_Pyr_Nucl_cyt_Rdtase"/>
</dbReference>
<dbReference type="SUPFAM" id="SSF52343">
    <property type="entry name" value="Ferredoxin reductase-like, C-terminal NADP-linked domain"/>
    <property type="match status" value="1"/>
</dbReference>
<gene>
    <name evidence="2" type="ORF">COW98_03755</name>
</gene>
<dbReference type="PANTHER" id="PTHR47354">
    <property type="entry name" value="NADH OXIDOREDUCTASE HCR"/>
    <property type="match status" value="1"/>
</dbReference>
<dbReference type="GO" id="GO:0016491">
    <property type="term" value="F:oxidoreductase activity"/>
    <property type="evidence" value="ECO:0007669"/>
    <property type="project" value="InterPro"/>
</dbReference>
<organism evidence="2 3">
    <name type="scientific">Candidatus Roizmanbacteria bacterium CG22_combo_CG10-13_8_21_14_all_35_9</name>
    <dbReference type="NCBI Taxonomy" id="1974861"/>
    <lineage>
        <taxon>Bacteria</taxon>
        <taxon>Candidatus Roizmaniibacteriota</taxon>
    </lineage>
</organism>
<dbReference type="PRINTS" id="PR00410">
    <property type="entry name" value="PHEHYDRXLASE"/>
</dbReference>
<dbReference type="SUPFAM" id="SSF63380">
    <property type="entry name" value="Riboflavin synthase domain-like"/>
    <property type="match status" value="1"/>
</dbReference>
<evidence type="ECO:0000259" key="1">
    <source>
        <dbReference type="PROSITE" id="PS51384"/>
    </source>
</evidence>
<sequence>MLNTYKTILVNKKQLTSDVYLFTFKLIDPPGLNFIPGQYLIMKVPKNKELVSRAYSIASSNTIRDSFQLIIEIVPQGLASNYLVNLKENDQAVFQGPAGQFQLRKNNKEKIFLVTGTGIAPILSMIKSNFQFSIFNFQLFWGLKNYKDVYLFDELKSSFTKATEDKQFNLKICLSREQNLDMIPEPDRKYFELGHIDVVFNKQFNNEAMKQWSNFEFYLCGRREIVDSLKNFLISKNIPQENIVFEKF</sequence>
<evidence type="ECO:0000313" key="3">
    <source>
        <dbReference type="Proteomes" id="UP000231021"/>
    </source>
</evidence>
<dbReference type="Gene3D" id="3.40.50.80">
    <property type="entry name" value="Nucleotide-binding domain of ferredoxin-NADP reductase (FNR) module"/>
    <property type="match status" value="1"/>
</dbReference>
<dbReference type="PANTHER" id="PTHR47354:SF5">
    <property type="entry name" value="PROTEIN RFBI"/>
    <property type="match status" value="1"/>
</dbReference>
<comment type="caution">
    <text evidence="2">The sequence shown here is derived from an EMBL/GenBank/DDBJ whole genome shotgun (WGS) entry which is preliminary data.</text>
</comment>
<dbReference type="PRINTS" id="PR00371">
    <property type="entry name" value="FPNCR"/>
</dbReference>
<dbReference type="InterPro" id="IPR008333">
    <property type="entry name" value="Cbr1-like_FAD-bd_dom"/>
</dbReference>
<protein>
    <recommendedName>
        <fullName evidence="1">FAD-binding FR-type domain-containing protein</fullName>
    </recommendedName>
</protein>
<proteinExistence type="predicted"/>
<dbReference type="EMBL" id="PCTB01000074">
    <property type="protein sequence ID" value="PIP62493.1"/>
    <property type="molecule type" value="Genomic_DNA"/>
</dbReference>
<dbReference type="AlphaFoldDB" id="A0A2H0BXQ3"/>
<feature type="domain" description="FAD-binding FR-type" evidence="1">
    <location>
        <begin position="2"/>
        <end position="104"/>
    </location>
</feature>
<dbReference type="InterPro" id="IPR017938">
    <property type="entry name" value="Riboflavin_synthase-like_b-brl"/>
</dbReference>
<dbReference type="Proteomes" id="UP000231021">
    <property type="component" value="Unassembled WGS sequence"/>
</dbReference>
<dbReference type="Gene3D" id="2.40.30.10">
    <property type="entry name" value="Translation factors"/>
    <property type="match status" value="1"/>
</dbReference>
<dbReference type="InterPro" id="IPR050415">
    <property type="entry name" value="MRET"/>
</dbReference>
<dbReference type="InterPro" id="IPR039261">
    <property type="entry name" value="FNR_nucleotide-bd"/>
</dbReference>
<evidence type="ECO:0000313" key="2">
    <source>
        <dbReference type="EMBL" id="PIP62493.1"/>
    </source>
</evidence>
<dbReference type="Pfam" id="PF00175">
    <property type="entry name" value="NAD_binding_1"/>
    <property type="match status" value="1"/>
</dbReference>